<protein>
    <submittedName>
        <fullName evidence="5">Cyclin-Q</fullName>
    </submittedName>
</protein>
<reference evidence="4" key="1">
    <citation type="submission" date="2013-12" db="EMBL/GenBank/DDBJ databases">
        <authorList>
            <person name="Aslett M."/>
        </authorList>
    </citation>
    <scope>NUCLEOTIDE SEQUENCE [LARGE SCALE GENOMIC DNA]</scope>
    <source>
        <strain evidence="4">Lindley</strain>
    </source>
</reference>
<reference evidence="5" key="3">
    <citation type="submission" date="2016-06" db="UniProtKB">
        <authorList>
            <consortium name="WormBaseParasite"/>
        </authorList>
    </citation>
    <scope>IDENTIFICATION</scope>
</reference>
<dbReference type="InterPro" id="IPR036915">
    <property type="entry name" value="Cyclin-like_sf"/>
</dbReference>
<keyword evidence="4" id="KW-1185">Reference proteome</keyword>
<dbReference type="Pfam" id="PF00134">
    <property type="entry name" value="Cyclin_N"/>
    <property type="match status" value="1"/>
</dbReference>
<dbReference type="GO" id="GO:0006357">
    <property type="term" value="P:regulation of transcription by RNA polymerase II"/>
    <property type="evidence" value="ECO:0007669"/>
    <property type="project" value="InterPro"/>
</dbReference>
<evidence type="ECO:0000256" key="1">
    <source>
        <dbReference type="ARBA" id="ARBA00023127"/>
    </source>
</evidence>
<reference evidence="4" key="2">
    <citation type="submission" date="2014-05" db="EMBL/GenBank/DDBJ databases">
        <title>The genome and life-stage specific transcriptomes of Globodera pallida elucidate key aspects of plant parasitism by a cyst nematode.</title>
        <authorList>
            <person name="Cotton J.A."/>
            <person name="Lilley C.J."/>
            <person name="Jones L.M."/>
            <person name="Kikuchi T."/>
            <person name="Reid A.J."/>
            <person name="Thorpe P."/>
            <person name="Tsai I.J."/>
            <person name="Beasley H."/>
            <person name="Blok V."/>
            <person name="Cock P.J.A."/>
            <person name="Van den Akker S.E."/>
            <person name="Holroyd N."/>
            <person name="Hunt M."/>
            <person name="Mantelin S."/>
            <person name="Naghra H."/>
            <person name="Pain A."/>
            <person name="Palomares-Rius J.E."/>
            <person name="Zarowiecki M."/>
            <person name="Berriman M."/>
            <person name="Jones J.T."/>
            <person name="Urwin P.E."/>
        </authorList>
    </citation>
    <scope>NUCLEOTIDE SEQUENCE [LARGE SCALE GENOMIC DNA]</scope>
    <source>
        <strain evidence="4">Lindley</strain>
    </source>
</reference>
<dbReference type="InterPro" id="IPR043198">
    <property type="entry name" value="Cyclin/Ssn8"/>
</dbReference>
<dbReference type="GO" id="GO:0016538">
    <property type="term" value="F:cyclin-dependent protein serine/threonine kinase regulator activity"/>
    <property type="evidence" value="ECO:0007669"/>
    <property type="project" value="InterPro"/>
</dbReference>
<dbReference type="Gene3D" id="1.10.472.10">
    <property type="entry name" value="Cyclin-like"/>
    <property type="match status" value="2"/>
</dbReference>
<proteinExistence type="predicted"/>
<dbReference type="Proteomes" id="UP000050741">
    <property type="component" value="Unassembled WGS sequence"/>
</dbReference>
<evidence type="ECO:0000256" key="2">
    <source>
        <dbReference type="SAM" id="MobiDB-lite"/>
    </source>
</evidence>
<sequence>MATTTTAASSLPDHRPIFEFIVGTGIRLRADSLTIAFASVYCHRVLRQKTFPADQICPFTMAAACVLVAGKVTNDAHVNTRDVMNVSYSILHPDMAPLEIGDLSYALREGLVEMELVVLRFLRFRLNFEHPHQDLILMVRLLRDWYPNTFGRRADDVCRVSAMFLQDLYAQPQIVLDHKPRTLAVAILSMALSALRLADNIVEQDWAPTFMPSYDVRHIGRIKRKIVDKVYNTNKDNNEEQEGEEYNDGGNLASKRERQGTAQTTKRTAEISAADR</sequence>
<dbReference type="CDD" id="cd20534">
    <property type="entry name" value="CYCLIN_CCNM_CCNQ_rpt1"/>
    <property type="match status" value="1"/>
</dbReference>
<feature type="compositionally biased region" description="Basic and acidic residues" evidence="2">
    <location>
        <begin position="267"/>
        <end position="276"/>
    </location>
</feature>
<keyword evidence="1" id="KW-0195">Cyclin</keyword>
<organism evidence="4 5">
    <name type="scientific">Globodera pallida</name>
    <name type="common">Potato cyst nematode worm</name>
    <name type="synonym">Heterodera pallida</name>
    <dbReference type="NCBI Taxonomy" id="36090"/>
    <lineage>
        <taxon>Eukaryota</taxon>
        <taxon>Metazoa</taxon>
        <taxon>Ecdysozoa</taxon>
        <taxon>Nematoda</taxon>
        <taxon>Chromadorea</taxon>
        <taxon>Rhabditida</taxon>
        <taxon>Tylenchina</taxon>
        <taxon>Tylenchomorpha</taxon>
        <taxon>Tylenchoidea</taxon>
        <taxon>Heteroderidae</taxon>
        <taxon>Heteroderinae</taxon>
        <taxon>Globodera</taxon>
    </lineage>
</organism>
<dbReference type="InterPro" id="IPR048055">
    <property type="entry name" value="Cyclin-Q_first_cyclin_box"/>
</dbReference>
<feature type="domain" description="Cyclin N-terminal" evidence="3">
    <location>
        <begin position="15"/>
        <end position="127"/>
    </location>
</feature>
<accession>A0A183C9T7</accession>
<evidence type="ECO:0000313" key="5">
    <source>
        <dbReference type="WBParaSite" id="GPLIN_000963500"/>
    </source>
</evidence>
<dbReference type="PANTHER" id="PTHR10026">
    <property type="entry name" value="CYCLIN"/>
    <property type="match status" value="1"/>
</dbReference>
<dbReference type="WBParaSite" id="GPLIN_000963500">
    <property type="protein sequence ID" value="GPLIN_000963500"/>
    <property type="gene ID" value="GPLIN_000963500"/>
</dbReference>
<dbReference type="InterPro" id="IPR006671">
    <property type="entry name" value="Cyclin_N"/>
</dbReference>
<name>A0A183C9T7_GLOPA</name>
<evidence type="ECO:0000313" key="4">
    <source>
        <dbReference type="Proteomes" id="UP000050741"/>
    </source>
</evidence>
<evidence type="ECO:0000259" key="3">
    <source>
        <dbReference type="Pfam" id="PF00134"/>
    </source>
</evidence>
<dbReference type="AlphaFoldDB" id="A0A183C9T7"/>
<dbReference type="SUPFAM" id="SSF47954">
    <property type="entry name" value="Cyclin-like"/>
    <property type="match status" value="2"/>
</dbReference>
<feature type="region of interest" description="Disordered" evidence="2">
    <location>
        <begin position="233"/>
        <end position="276"/>
    </location>
</feature>